<evidence type="ECO:0000313" key="1">
    <source>
        <dbReference type="EMBL" id="CAK9868043.1"/>
    </source>
</evidence>
<name>A0ABP1AZM2_9BRYO</name>
<evidence type="ECO:0000313" key="2">
    <source>
        <dbReference type="Proteomes" id="UP001497522"/>
    </source>
</evidence>
<accession>A0ABP1AZM2</accession>
<reference evidence="1" key="1">
    <citation type="submission" date="2024-03" db="EMBL/GenBank/DDBJ databases">
        <authorList>
            <consortium name="ELIXIR-Norway"/>
            <consortium name="Elixir Norway"/>
        </authorList>
    </citation>
    <scope>NUCLEOTIDE SEQUENCE</scope>
</reference>
<gene>
    <name evidence="1" type="ORF">CSSPJE1EN2_LOCUS11038</name>
</gene>
<proteinExistence type="predicted"/>
<organism evidence="1 2">
    <name type="scientific">Sphagnum jensenii</name>
    <dbReference type="NCBI Taxonomy" id="128206"/>
    <lineage>
        <taxon>Eukaryota</taxon>
        <taxon>Viridiplantae</taxon>
        <taxon>Streptophyta</taxon>
        <taxon>Embryophyta</taxon>
        <taxon>Bryophyta</taxon>
        <taxon>Sphagnophytina</taxon>
        <taxon>Sphagnopsida</taxon>
        <taxon>Sphagnales</taxon>
        <taxon>Sphagnaceae</taxon>
        <taxon>Sphagnum</taxon>
    </lineage>
</organism>
<dbReference type="EMBL" id="OZ023719">
    <property type="protein sequence ID" value="CAK9868043.1"/>
    <property type="molecule type" value="Genomic_DNA"/>
</dbReference>
<dbReference type="SUPFAM" id="SSF53098">
    <property type="entry name" value="Ribonuclease H-like"/>
    <property type="match status" value="1"/>
</dbReference>
<sequence length="409" mass="46676">MSSNRASEYVKDNNVRLGLRVSTKAANGGPQVTGLQFCFCIAFGREQKVGAKRQALTIVQGWMHPFCYDNIESHVSGQHPMKWVEYKQLDSIVERQAFFDDVPVAFKNSIKAHFPSSSLSTERQIVFDIEKDIVDVIVCGMMFYPANIVNSDADNDAKENDPAFGSDAKRGAILHQHIQKLFVRYVSCSASFWLASNILSCTYDVLHNPVLHACSRHDVANYIRVVCVVNLQRITRHLRRAWAFSIALDFATHQSTSYLNVHFQIFMPTFYNIVNLHAVVFPMFNRHISEVMFQMVVSFLDVLRLDWKVHLLGVSSNGARNMTGRVSGVVTRLSNTMHNECPLTRVWCGAHQLNLVMEHIMDTIVKERFFTVMTKFIYHPLDTAAEFNRRYEDNVPSCHQSLAIHEEGH</sequence>
<dbReference type="Proteomes" id="UP001497522">
    <property type="component" value="Chromosome 18"/>
</dbReference>
<protein>
    <recommendedName>
        <fullName evidence="3">Transposase</fullName>
    </recommendedName>
</protein>
<dbReference type="PANTHER" id="PTHR37067:SF3">
    <property type="entry name" value="PX DOMAIN-CONTAINING PROTEIN"/>
    <property type="match status" value="1"/>
</dbReference>
<evidence type="ECO:0008006" key="3">
    <source>
        <dbReference type="Google" id="ProtNLM"/>
    </source>
</evidence>
<dbReference type="PANTHER" id="PTHR37067">
    <property type="entry name" value="PX DOMAIN-CONTAINING PROTEIN"/>
    <property type="match status" value="1"/>
</dbReference>
<dbReference type="InterPro" id="IPR012337">
    <property type="entry name" value="RNaseH-like_sf"/>
</dbReference>
<keyword evidence="2" id="KW-1185">Reference proteome</keyword>